<proteinExistence type="predicted"/>
<dbReference type="AlphaFoldDB" id="A0A438HI88"/>
<gene>
    <name evidence="1" type="ORF">CK203_045338</name>
</gene>
<protein>
    <submittedName>
        <fullName evidence="1">Uncharacterized protein</fullName>
    </submittedName>
</protein>
<evidence type="ECO:0000313" key="1">
    <source>
        <dbReference type="EMBL" id="RVW84174.1"/>
    </source>
</evidence>
<evidence type="ECO:0000313" key="2">
    <source>
        <dbReference type="Proteomes" id="UP000288805"/>
    </source>
</evidence>
<accession>A0A438HI88</accession>
<reference evidence="1 2" key="1">
    <citation type="journal article" date="2018" name="PLoS Genet.">
        <title>Population sequencing reveals clonal diversity and ancestral inbreeding in the grapevine cultivar Chardonnay.</title>
        <authorList>
            <person name="Roach M.J."/>
            <person name="Johnson D.L."/>
            <person name="Bohlmann J."/>
            <person name="van Vuuren H.J."/>
            <person name="Jones S.J."/>
            <person name="Pretorius I.S."/>
            <person name="Schmidt S.A."/>
            <person name="Borneman A.R."/>
        </authorList>
    </citation>
    <scope>NUCLEOTIDE SEQUENCE [LARGE SCALE GENOMIC DNA]</scope>
    <source>
        <strain evidence="2">cv. Chardonnay</strain>
        <tissue evidence="1">Leaf</tissue>
    </source>
</reference>
<organism evidence="1 2">
    <name type="scientific">Vitis vinifera</name>
    <name type="common">Grape</name>
    <dbReference type="NCBI Taxonomy" id="29760"/>
    <lineage>
        <taxon>Eukaryota</taxon>
        <taxon>Viridiplantae</taxon>
        <taxon>Streptophyta</taxon>
        <taxon>Embryophyta</taxon>
        <taxon>Tracheophyta</taxon>
        <taxon>Spermatophyta</taxon>
        <taxon>Magnoliopsida</taxon>
        <taxon>eudicotyledons</taxon>
        <taxon>Gunneridae</taxon>
        <taxon>Pentapetalae</taxon>
        <taxon>rosids</taxon>
        <taxon>Vitales</taxon>
        <taxon>Vitaceae</taxon>
        <taxon>Viteae</taxon>
        <taxon>Vitis</taxon>
    </lineage>
</organism>
<sequence>MALEFYAVRDKPHMDVPLNNQGNLGVVGHTYLRDATQIFELKARIHNTKQGEGRRDVILEKGSIVDGIALAISKPSGNEGNVTVQTLAKTKERKQVTKTLYGATIARKIGTQGRFVGSFMASPPKFFWAIG</sequence>
<dbReference type="EMBL" id="QGNW01000218">
    <property type="protein sequence ID" value="RVW84174.1"/>
    <property type="molecule type" value="Genomic_DNA"/>
</dbReference>
<dbReference type="Proteomes" id="UP000288805">
    <property type="component" value="Unassembled WGS sequence"/>
</dbReference>
<name>A0A438HI88_VITVI</name>
<comment type="caution">
    <text evidence="1">The sequence shown here is derived from an EMBL/GenBank/DDBJ whole genome shotgun (WGS) entry which is preliminary data.</text>
</comment>